<dbReference type="OrthoDB" id="9400201at2759"/>
<reference evidence="2" key="1">
    <citation type="submission" date="2017-11" db="EMBL/GenBank/DDBJ databases">
        <authorList>
            <person name="Lima N.C."/>
            <person name="Parody-Merino A.M."/>
            <person name="Battley P.F."/>
            <person name="Fidler A.E."/>
            <person name="Prosdocimi F."/>
        </authorList>
    </citation>
    <scope>NUCLEOTIDE SEQUENCE [LARGE SCALE GENOMIC DNA]</scope>
</reference>
<dbReference type="AlphaFoldDB" id="A0A2I0U6X8"/>
<organism evidence="1 2">
    <name type="scientific">Limosa lapponica baueri</name>
    <dbReference type="NCBI Taxonomy" id="1758121"/>
    <lineage>
        <taxon>Eukaryota</taxon>
        <taxon>Metazoa</taxon>
        <taxon>Chordata</taxon>
        <taxon>Craniata</taxon>
        <taxon>Vertebrata</taxon>
        <taxon>Euteleostomi</taxon>
        <taxon>Archelosauria</taxon>
        <taxon>Archosauria</taxon>
        <taxon>Dinosauria</taxon>
        <taxon>Saurischia</taxon>
        <taxon>Theropoda</taxon>
        <taxon>Coelurosauria</taxon>
        <taxon>Aves</taxon>
        <taxon>Neognathae</taxon>
        <taxon>Neoaves</taxon>
        <taxon>Charadriiformes</taxon>
        <taxon>Scolopacidae</taxon>
        <taxon>Limosa</taxon>
    </lineage>
</organism>
<evidence type="ECO:0000313" key="2">
    <source>
        <dbReference type="Proteomes" id="UP000233556"/>
    </source>
</evidence>
<protein>
    <submittedName>
        <fullName evidence="1">Uncharacterized protein</fullName>
    </submittedName>
</protein>
<gene>
    <name evidence="1" type="ORF">llap_7896</name>
</gene>
<sequence>MVRQAIHLQPMEVHGGADIHLQLVEDPTLEQVDMPCSPWIEAHTGAVLLSGPVTVQGDPCWSRLFLKDCTLWKGTMLEKLMKDSILWEGPHAGAREDYEEEGVTETKCYELTPTPTPHGATWGMARMG</sequence>
<dbReference type="Proteomes" id="UP000233556">
    <property type="component" value="Unassembled WGS sequence"/>
</dbReference>
<accession>A0A2I0U6X8</accession>
<evidence type="ECO:0000313" key="1">
    <source>
        <dbReference type="EMBL" id="PKU41795.1"/>
    </source>
</evidence>
<reference evidence="2" key="2">
    <citation type="submission" date="2017-12" db="EMBL/GenBank/DDBJ databases">
        <title>Genome sequence of the Bar-tailed Godwit (Limosa lapponica baueri).</title>
        <authorList>
            <person name="Lima N.C.B."/>
            <person name="Parody-Merino A.M."/>
            <person name="Battley P.F."/>
            <person name="Fidler A.E."/>
            <person name="Prosdocimi F."/>
        </authorList>
    </citation>
    <scope>NUCLEOTIDE SEQUENCE [LARGE SCALE GENOMIC DNA]</scope>
</reference>
<dbReference type="EMBL" id="KZ506072">
    <property type="protein sequence ID" value="PKU41795.1"/>
    <property type="molecule type" value="Genomic_DNA"/>
</dbReference>
<keyword evidence="2" id="KW-1185">Reference proteome</keyword>
<proteinExistence type="predicted"/>
<name>A0A2I0U6X8_LIMLA</name>